<organism evidence="3 4">
    <name type="scientific">Paraflavisolibacter caeni</name>
    <dbReference type="NCBI Taxonomy" id="2982496"/>
    <lineage>
        <taxon>Bacteria</taxon>
        <taxon>Pseudomonadati</taxon>
        <taxon>Bacteroidota</taxon>
        <taxon>Chitinophagia</taxon>
        <taxon>Chitinophagales</taxon>
        <taxon>Chitinophagaceae</taxon>
        <taxon>Paraflavisolibacter</taxon>
    </lineage>
</organism>
<dbReference type="InterPro" id="IPR001296">
    <property type="entry name" value="Glyco_trans_1"/>
</dbReference>
<evidence type="ECO:0000313" key="4">
    <source>
        <dbReference type="Proteomes" id="UP001155483"/>
    </source>
</evidence>
<accession>A0A9X3B955</accession>
<dbReference type="GO" id="GO:0016757">
    <property type="term" value="F:glycosyltransferase activity"/>
    <property type="evidence" value="ECO:0007669"/>
    <property type="project" value="UniProtKB-KW"/>
</dbReference>
<keyword evidence="1 3" id="KW-0808">Transferase</keyword>
<dbReference type="GO" id="GO:0009103">
    <property type="term" value="P:lipopolysaccharide biosynthetic process"/>
    <property type="evidence" value="ECO:0007669"/>
    <property type="project" value="TreeGrafter"/>
</dbReference>
<reference evidence="3" key="2">
    <citation type="submission" date="2023-04" db="EMBL/GenBank/DDBJ databases">
        <title>Paracnuella aquatica gen. nov., sp. nov., a member of the family Chitinophagaceae isolated from a hot spring.</title>
        <authorList>
            <person name="Wang C."/>
        </authorList>
    </citation>
    <scope>NUCLEOTIDE SEQUENCE</scope>
    <source>
        <strain evidence="3">LB-8</strain>
    </source>
</reference>
<dbReference type="Gene3D" id="3.40.50.2000">
    <property type="entry name" value="Glycogen Phosphorylase B"/>
    <property type="match status" value="2"/>
</dbReference>
<keyword evidence="4" id="KW-1185">Reference proteome</keyword>
<protein>
    <submittedName>
        <fullName evidence="3">Glycosyltransferase</fullName>
        <ecNumber evidence="3">2.4.-.-</ecNumber>
    </submittedName>
</protein>
<comment type="caution">
    <text evidence="3">The sequence shown here is derived from an EMBL/GenBank/DDBJ whole genome shotgun (WGS) entry which is preliminary data.</text>
</comment>
<dbReference type="EC" id="2.4.-.-" evidence="3"/>
<name>A0A9X3B955_9BACT</name>
<dbReference type="PANTHER" id="PTHR46401">
    <property type="entry name" value="GLYCOSYLTRANSFERASE WBBK-RELATED"/>
    <property type="match status" value="1"/>
</dbReference>
<dbReference type="AlphaFoldDB" id="A0A9X3B955"/>
<dbReference type="Pfam" id="PF00534">
    <property type="entry name" value="Glycos_transf_1"/>
    <property type="match status" value="1"/>
</dbReference>
<proteinExistence type="predicted"/>
<feature type="domain" description="Glycosyl transferase family 1" evidence="2">
    <location>
        <begin position="185"/>
        <end position="335"/>
    </location>
</feature>
<keyword evidence="3" id="KW-0328">Glycosyltransferase</keyword>
<dbReference type="EMBL" id="JAOTIF010000022">
    <property type="protein sequence ID" value="MCU7551675.1"/>
    <property type="molecule type" value="Genomic_DNA"/>
</dbReference>
<dbReference type="PANTHER" id="PTHR46401:SF2">
    <property type="entry name" value="GLYCOSYLTRANSFERASE WBBK-RELATED"/>
    <property type="match status" value="1"/>
</dbReference>
<evidence type="ECO:0000256" key="1">
    <source>
        <dbReference type="ARBA" id="ARBA00022679"/>
    </source>
</evidence>
<evidence type="ECO:0000259" key="2">
    <source>
        <dbReference type="Pfam" id="PF00534"/>
    </source>
</evidence>
<dbReference type="RefSeq" id="WP_279299111.1">
    <property type="nucleotide sequence ID" value="NZ_JAOTIF010000022.1"/>
</dbReference>
<gene>
    <name evidence="3" type="ORF">OCK74_21320</name>
</gene>
<reference evidence="3" key="1">
    <citation type="submission" date="2022-09" db="EMBL/GenBank/DDBJ databases">
        <authorList>
            <person name="Yuan C."/>
            <person name="Ke Z."/>
        </authorList>
    </citation>
    <scope>NUCLEOTIDE SEQUENCE</scope>
    <source>
        <strain evidence="3">LB-8</strain>
    </source>
</reference>
<dbReference type="Proteomes" id="UP001155483">
    <property type="component" value="Unassembled WGS sequence"/>
</dbReference>
<sequence length="355" mass="40168">MVIAVMVSLSPVNATRADRYFFNQALSYLARQQTTHHFHICTDAPEEVLVKAANVTSHLIPYLNSKNWWGALWQQAKYKQLLKKLEAEVVLCFGASLYIKSPVPHCIMVRSAEIGVKPTARLSKVLERAKSVLTFSESAKTAICRQCRVPSEKVGIVHAAGPDIYRVADENQQASIKERYTNGCEYFLYTGFFSDHSSLLNLLKAFSIFKKRQRTSWKLVLIHREPQSSSPFMEALRTYKYRDEVVVLQENEDLAAFLSAAYAFVDPGAREDYGLYILEAMQSGLAVLMVHNNIIGEAVGDAALYYDGSVADLAEQMMLLYKDEGHRNRQAEKAKGVISGFSWQRTAEEIWEYLN</sequence>
<dbReference type="SUPFAM" id="SSF53756">
    <property type="entry name" value="UDP-Glycosyltransferase/glycogen phosphorylase"/>
    <property type="match status" value="1"/>
</dbReference>
<evidence type="ECO:0000313" key="3">
    <source>
        <dbReference type="EMBL" id="MCU7551675.1"/>
    </source>
</evidence>